<dbReference type="GO" id="GO:0046933">
    <property type="term" value="F:proton-transporting ATP synthase activity, rotational mechanism"/>
    <property type="evidence" value="ECO:0007669"/>
    <property type="project" value="UniProtKB-UniRule"/>
</dbReference>
<dbReference type="AlphaFoldDB" id="A0A517YEP4"/>
<evidence type="ECO:0000313" key="11">
    <source>
        <dbReference type="EMBL" id="QDU28715.1"/>
    </source>
</evidence>
<evidence type="ECO:0000256" key="6">
    <source>
        <dbReference type="ARBA" id="ARBA00023065"/>
    </source>
</evidence>
<comment type="subcellular location">
    <subcellularLocation>
        <location evidence="10">Cell membrane</location>
        <topology evidence="10">Peripheral membrane protein</topology>
    </subcellularLocation>
    <subcellularLocation>
        <location evidence="2">Membrane</location>
        <topology evidence="2">Peripheral membrane protein</topology>
    </subcellularLocation>
</comment>
<dbReference type="PANTHER" id="PTHR11693:SF22">
    <property type="entry name" value="ATP SYNTHASE SUBUNIT GAMMA, MITOCHONDRIAL"/>
    <property type="match status" value="1"/>
</dbReference>
<comment type="similarity">
    <text evidence="3 10">Belongs to the ATPase gamma chain family.</text>
</comment>
<reference evidence="11 12" key="1">
    <citation type="submission" date="2019-02" db="EMBL/GenBank/DDBJ databases">
        <title>Deep-cultivation of Planctomycetes and their phenomic and genomic characterization uncovers novel biology.</title>
        <authorList>
            <person name="Wiegand S."/>
            <person name="Jogler M."/>
            <person name="Boedeker C."/>
            <person name="Pinto D."/>
            <person name="Vollmers J."/>
            <person name="Rivas-Marin E."/>
            <person name="Kohn T."/>
            <person name="Peeters S.H."/>
            <person name="Heuer A."/>
            <person name="Rast P."/>
            <person name="Oberbeckmann S."/>
            <person name="Bunk B."/>
            <person name="Jeske O."/>
            <person name="Meyerdierks A."/>
            <person name="Storesund J.E."/>
            <person name="Kallscheuer N."/>
            <person name="Luecker S."/>
            <person name="Lage O.M."/>
            <person name="Pohl T."/>
            <person name="Merkel B.J."/>
            <person name="Hornburger P."/>
            <person name="Mueller R.-W."/>
            <person name="Bruemmer F."/>
            <person name="Labrenz M."/>
            <person name="Spormann A.M."/>
            <person name="Op den Camp H."/>
            <person name="Overmann J."/>
            <person name="Amann R."/>
            <person name="Jetten M.S.M."/>
            <person name="Mascher T."/>
            <person name="Medema M.H."/>
            <person name="Devos D.P."/>
            <person name="Kaster A.-K."/>
            <person name="Ovreas L."/>
            <person name="Rohde M."/>
            <person name="Galperin M.Y."/>
            <person name="Jogler C."/>
        </authorList>
    </citation>
    <scope>NUCLEOTIDE SEQUENCE [LARGE SCALE GENOMIC DNA]</scope>
    <source>
        <strain evidence="11 12">ETA_A8</strain>
    </source>
</reference>
<protein>
    <recommendedName>
        <fullName evidence="10">ATP synthase gamma chain</fullName>
    </recommendedName>
    <alternativeName>
        <fullName evidence="10">ATP synthase F1 sector gamma subunit</fullName>
    </alternativeName>
    <alternativeName>
        <fullName evidence="10">F-ATPase gamma subunit</fullName>
    </alternativeName>
</protein>
<dbReference type="GO" id="GO:0005524">
    <property type="term" value="F:ATP binding"/>
    <property type="evidence" value="ECO:0007669"/>
    <property type="project" value="UniProtKB-UniRule"/>
</dbReference>
<accession>A0A517YEP4</accession>
<evidence type="ECO:0000256" key="9">
    <source>
        <dbReference type="ARBA" id="ARBA00023310"/>
    </source>
</evidence>
<dbReference type="GO" id="GO:0045259">
    <property type="term" value="C:proton-transporting ATP synthase complex"/>
    <property type="evidence" value="ECO:0007669"/>
    <property type="project" value="UniProtKB-KW"/>
</dbReference>
<dbReference type="OrthoDB" id="9812769at2"/>
<keyword evidence="10" id="KW-1003">Cell membrane</keyword>
<evidence type="ECO:0000313" key="12">
    <source>
        <dbReference type="Proteomes" id="UP000315017"/>
    </source>
</evidence>
<evidence type="ECO:0000256" key="5">
    <source>
        <dbReference type="ARBA" id="ARBA00022781"/>
    </source>
</evidence>
<dbReference type="GO" id="GO:0042777">
    <property type="term" value="P:proton motive force-driven plasma membrane ATP synthesis"/>
    <property type="evidence" value="ECO:0007669"/>
    <property type="project" value="UniProtKB-UniRule"/>
</dbReference>
<sequence length="301" mass="32889">MAKARALDKRRKSIRNIRKITRTMELIATARFKKAMDRATAATAYTKKITEVVAGLAKAGLQVSHPLLEAHPETKNATLLILTANRGLCGGYNGSVLRAGLARLEELKRSVPSVRVEVSGKRGLAAFKFRKLNVDESYTKFEDQPKFEDVEAIANRFLEMYITGKIDRLDVAYVKFISSSRQVAVVETLLPFDSLAVPGAASGKDAAGGAKATGDVMYEFMPSAESILEEVVPASFRAKLFKCFLDAAVSEQIARMVAMKSATENASEMIKSLSTTYNRARQSQITGEIMEIIGGVEALKK</sequence>
<dbReference type="Pfam" id="PF00231">
    <property type="entry name" value="ATP-synt"/>
    <property type="match status" value="1"/>
</dbReference>
<evidence type="ECO:0000256" key="3">
    <source>
        <dbReference type="ARBA" id="ARBA00007681"/>
    </source>
</evidence>
<keyword evidence="4 10" id="KW-0813">Transport</keyword>
<dbReference type="Gene3D" id="1.10.287.80">
    <property type="entry name" value="ATP synthase, gamma subunit, helix hairpin domain"/>
    <property type="match status" value="2"/>
</dbReference>
<dbReference type="RefSeq" id="WP_145091455.1">
    <property type="nucleotide sequence ID" value="NZ_CP036274.1"/>
</dbReference>
<dbReference type="CDD" id="cd12151">
    <property type="entry name" value="F1-ATPase_gamma"/>
    <property type="match status" value="1"/>
</dbReference>
<dbReference type="Proteomes" id="UP000315017">
    <property type="component" value="Chromosome"/>
</dbReference>
<keyword evidence="9 10" id="KW-0066">ATP synthesis</keyword>
<evidence type="ECO:0000256" key="7">
    <source>
        <dbReference type="ARBA" id="ARBA00023136"/>
    </source>
</evidence>
<gene>
    <name evidence="10 11" type="primary">atpG</name>
    <name evidence="11" type="ORF">ETAA8_38200</name>
</gene>
<dbReference type="NCBIfam" id="TIGR01146">
    <property type="entry name" value="ATPsyn_F1gamma"/>
    <property type="match status" value="1"/>
</dbReference>
<evidence type="ECO:0000256" key="10">
    <source>
        <dbReference type="HAMAP-Rule" id="MF_00815"/>
    </source>
</evidence>
<evidence type="ECO:0000256" key="8">
    <source>
        <dbReference type="ARBA" id="ARBA00023196"/>
    </source>
</evidence>
<dbReference type="PANTHER" id="PTHR11693">
    <property type="entry name" value="ATP SYNTHASE GAMMA CHAIN"/>
    <property type="match status" value="1"/>
</dbReference>
<dbReference type="SUPFAM" id="SSF52943">
    <property type="entry name" value="ATP synthase (F1-ATPase), gamma subunit"/>
    <property type="match status" value="1"/>
</dbReference>
<dbReference type="KEGG" id="aagg:ETAA8_38200"/>
<evidence type="ECO:0000256" key="1">
    <source>
        <dbReference type="ARBA" id="ARBA00003456"/>
    </source>
</evidence>
<name>A0A517YEP4_9BACT</name>
<dbReference type="GO" id="GO:0005886">
    <property type="term" value="C:plasma membrane"/>
    <property type="evidence" value="ECO:0007669"/>
    <property type="project" value="UniProtKB-SubCell"/>
</dbReference>
<evidence type="ECO:0000256" key="4">
    <source>
        <dbReference type="ARBA" id="ARBA00022448"/>
    </source>
</evidence>
<keyword evidence="12" id="KW-1185">Reference proteome</keyword>
<comment type="function">
    <text evidence="1 10">Produces ATP from ADP in the presence of a proton gradient across the membrane. The gamma chain is believed to be important in regulating ATPase activity and the flow of protons through the CF(0) complex.</text>
</comment>
<keyword evidence="5 10" id="KW-0375">Hydrogen ion transport</keyword>
<dbReference type="HAMAP" id="MF_00815">
    <property type="entry name" value="ATP_synth_gamma_bact"/>
    <property type="match status" value="1"/>
</dbReference>
<keyword evidence="6 10" id="KW-0406">Ion transport</keyword>
<proteinExistence type="inferred from homology"/>
<keyword evidence="7 10" id="KW-0472">Membrane</keyword>
<evidence type="ECO:0000256" key="2">
    <source>
        <dbReference type="ARBA" id="ARBA00004170"/>
    </source>
</evidence>
<keyword evidence="8 10" id="KW-0139">CF(1)</keyword>
<comment type="subunit">
    <text evidence="10">F-type ATPases have 2 components, CF(1) - the catalytic core - and CF(0) - the membrane proton channel. CF(1) has five subunits: alpha(3), beta(3), gamma(1), delta(1), epsilon(1). CF(0) has three main subunits: a, b and c.</text>
</comment>
<dbReference type="PRINTS" id="PR00126">
    <property type="entry name" value="ATPASEGAMMA"/>
</dbReference>
<dbReference type="Gene3D" id="3.40.1380.10">
    <property type="match status" value="1"/>
</dbReference>
<dbReference type="InterPro" id="IPR000131">
    <property type="entry name" value="ATP_synth_F1_gsu"/>
</dbReference>
<dbReference type="EMBL" id="CP036274">
    <property type="protein sequence ID" value="QDU28715.1"/>
    <property type="molecule type" value="Genomic_DNA"/>
</dbReference>
<dbReference type="InterPro" id="IPR035968">
    <property type="entry name" value="ATP_synth_F1_ATPase_gsu"/>
</dbReference>
<organism evidence="11 12">
    <name type="scientific">Anatilimnocola aggregata</name>
    <dbReference type="NCBI Taxonomy" id="2528021"/>
    <lineage>
        <taxon>Bacteria</taxon>
        <taxon>Pseudomonadati</taxon>
        <taxon>Planctomycetota</taxon>
        <taxon>Planctomycetia</taxon>
        <taxon>Pirellulales</taxon>
        <taxon>Pirellulaceae</taxon>
        <taxon>Anatilimnocola</taxon>
    </lineage>
</organism>